<dbReference type="EMBL" id="BMAV01018268">
    <property type="protein sequence ID" value="GFY70468.1"/>
    <property type="molecule type" value="Genomic_DNA"/>
</dbReference>
<evidence type="ECO:0000313" key="2">
    <source>
        <dbReference type="EMBL" id="GFY70468.1"/>
    </source>
</evidence>
<proteinExistence type="predicted"/>
<dbReference type="AlphaFoldDB" id="A0A8X6YGV4"/>
<reference evidence="2" key="1">
    <citation type="submission" date="2020-08" db="EMBL/GenBank/DDBJ databases">
        <title>Multicomponent nature underlies the extraordinary mechanical properties of spider dragline silk.</title>
        <authorList>
            <person name="Kono N."/>
            <person name="Nakamura H."/>
            <person name="Mori M."/>
            <person name="Yoshida Y."/>
            <person name="Ohtoshi R."/>
            <person name="Malay A.D."/>
            <person name="Moran D.A.P."/>
            <person name="Tomita M."/>
            <person name="Numata K."/>
            <person name="Arakawa K."/>
        </authorList>
    </citation>
    <scope>NUCLEOTIDE SEQUENCE</scope>
</reference>
<accession>A0A8X6YGV4</accession>
<sequence>MHILTGIFFEESVGKNKTGALCYIFIRLKPRGYKNVPQSLLSLSLKRASRRTVRNDCGASDELVRNLKRHKGPLQSAPKSPAVSKNHH</sequence>
<evidence type="ECO:0000313" key="3">
    <source>
        <dbReference type="Proteomes" id="UP000886998"/>
    </source>
</evidence>
<dbReference type="Proteomes" id="UP000886998">
    <property type="component" value="Unassembled WGS sequence"/>
</dbReference>
<feature type="region of interest" description="Disordered" evidence="1">
    <location>
        <begin position="59"/>
        <end position="88"/>
    </location>
</feature>
<keyword evidence="3" id="KW-1185">Reference proteome</keyword>
<name>A0A8X6YGV4_9ARAC</name>
<gene>
    <name evidence="2" type="ORF">TNIN_30441</name>
</gene>
<evidence type="ECO:0000256" key="1">
    <source>
        <dbReference type="SAM" id="MobiDB-lite"/>
    </source>
</evidence>
<comment type="caution">
    <text evidence="2">The sequence shown here is derived from an EMBL/GenBank/DDBJ whole genome shotgun (WGS) entry which is preliminary data.</text>
</comment>
<protein>
    <submittedName>
        <fullName evidence="2">Uncharacterized protein</fullName>
    </submittedName>
</protein>
<organism evidence="2 3">
    <name type="scientific">Trichonephila inaurata madagascariensis</name>
    <dbReference type="NCBI Taxonomy" id="2747483"/>
    <lineage>
        <taxon>Eukaryota</taxon>
        <taxon>Metazoa</taxon>
        <taxon>Ecdysozoa</taxon>
        <taxon>Arthropoda</taxon>
        <taxon>Chelicerata</taxon>
        <taxon>Arachnida</taxon>
        <taxon>Araneae</taxon>
        <taxon>Araneomorphae</taxon>
        <taxon>Entelegynae</taxon>
        <taxon>Araneoidea</taxon>
        <taxon>Nephilidae</taxon>
        <taxon>Trichonephila</taxon>
        <taxon>Trichonephila inaurata</taxon>
    </lineage>
</organism>